<comment type="caution">
    <text evidence="2">The sequence shown here is derived from an EMBL/GenBank/DDBJ whole genome shotgun (WGS) entry which is preliminary data.</text>
</comment>
<feature type="compositionally biased region" description="Polar residues" evidence="1">
    <location>
        <begin position="57"/>
        <end position="79"/>
    </location>
</feature>
<evidence type="ECO:0000313" key="2">
    <source>
        <dbReference type="EMBL" id="MQL85280.1"/>
    </source>
</evidence>
<feature type="region of interest" description="Disordered" evidence="1">
    <location>
        <begin position="57"/>
        <end position="82"/>
    </location>
</feature>
<name>A0A843UUC9_COLES</name>
<dbReference type="AlphaFoldDB" id="A0A843UUC9"/>
<evidence type="ECO:0000256" key="1">
    <source>
        <dbReference type="SAM" id="MobiDB-lite"/>
    </source>
</evidence>
<gene>
    <name evidence="2" type="ORF">Taro_017796</name>
</gene>
<protein>
    <submittedName>
        <fullName evidence="2">Uncharacterized protein</fullName>
    </submittedName>
</protein>
<evidence type="ECO:0000313" key="3">
    <source>
        <dbReference type="Proteomes" id="UP000652761"/>
    </source>
</evidence>
<organism evidence="2 3">
    <name type="scientific">Colocasia esculenta</name>
    <name type="common">Wild taro</name>
    <name type="synonym">Arum esculentum</name>
    <dbReference type="NCBI Taxonomy" id="4460"/>
    <lineage>
        <taxon>Eukaryota</taxon>
        <taxon>Viridiplantae</taxon>
        <taxon>Streptophyta</taxon>
        <taxon>Embryophyta</taxon>
        <taxon>Tracheophyta</taxon>
        <taxon>Spermatophyta</taxon>
        <taxon>Magnoliopsida</taxon>
        <taxon>Liliopsida</taxon>
        <taxon>Araceae</taxon>
        <taxon>Aroideae</taxon>
        <taxon>Colocasieae</taxon>
        <taxon>Colocasia</taxon>
    </lineage>
</organism>
<dbReference type="EMBL" id="NMUH01000819">
    <property type="protein sequence ID" value="MQL85280.1"/>
    <property type="molecule type" value="Genomic_DNA"/>
</dbReference>
<reference evidence="2" key="1">
    <citation type="submission" date="2017-07" db="EMBL/GenBank/DDBJ databases">
        <title>Taro Niue Genome Assembly and Annotation.</title>
        <authorList>
            <person name="Atibalentja N."/>
            <person name="Keating K."/>
            <person name="Fields C.J."/>
        </authorList>
    </citation>
    <scope>NUCLEOTIDE SEQUENCE</scope>
    <source>
        <strain evidence="2">Niue_2</strain>
        <tissue evidence="2">Leaf</tissue>
    </source>
</reference>
<dbReference type="Proteomes" id="UP000652761">
    <property type="component" value="Unassembled WGS sequence"/>
</dbReference>
<accession>A0A843UUC9</accession>
<sequence length="100" mass="11288">MNNTLTKNQSHNTRNYPASDLLSIGVLRLVPEQQLKFSLTRVQSPYGHYNTQLSWSSFTPEGNNHTLDTSPSLPSQPKGTTPRILPAVKQIREDFDYSTL</sequence>
<keyword evidence="3" id="KW-1185">Reference proteome</keyword>
<proteinExistence type="predicted"/>